<protein>
    <submittedName>
        <fullName evidence="2">Uncharacterized protein</fullName>
    </submittedName>
</protein>
<gene>
    <name evidence="2" type="ORF">GBA65_03640</name>
</gene>
<feature type="region of interest" description="Disordered" evidence="1">
    <location>
        <begin position="22"/>
        <end position="87"/>
    </location>
</feature>
<dbReference type="KEGG" id="rmar:GBA65_03640"/>
<dbReference type="AlphaFoldDB" id="A0A6G8PTD9"/>
<evidence type="ECO:0000256" key="1">
    <source>
        <dbReference type="SAM" id="MobiDB-lite"/>
    </source>
</evidence>
<proteinExistence type="predicted"/>
<sequence>MLLSFSSIAGFLTVGLVLVAAGPSSPRSSASSTSAARRGRASRRAKEQTRPQPRQQPRGAAPDYGGKVSHETEATARRAARPDLPYPSGDPLSGVALVAHPAPSTAGSARLADALRRSLAAVGLDAAYLTWSPSGPLREELLSLEPAVLVAVGPGAARTIDEAGHALVKTPFLRATEGAYFPWTRGTTGLLLPDLAPALEDDEAKRRFWRAFLALRDLAPDGSARA</sequence>
<name>A0A6G8PTD9_9ACTN</name>
<accession>A0A6G8PTD9</accession>
<organism evidence="2 3">
    <name type="scientific">Rubrobacter marinus</name>
    <dbReference type="NCBI Taxonomy" id="2653852"/>
    <lineage>
        <taxon>Bacteria</taxon>
        <taxon>Bacillati</taxon>
        <taxon>Actinomycetota</taxon>
        <taxon>Rubrobacteria</taxon>
        <taxon>Rubrobacterales</taxon>
        <taxon>Rubrobacteraceae</taxon>
        <taxon>Rubrobacter</taxon>
    </lineage>
</organism>
<feature type="compositionally biased region" description="Low complexity" evidence="1">
    <location>
        <begin position="22"/>
        <end position="36"/>
    </location>
</feature>
<keyword evidence="3" id="KW-1185">Reference proteome</keyword>
<reference evidence="2 3" key="1">
    <citation type="submission" date="2019-10" db="EMBL/GenBank/DDBJ databases">
        <title>Rubrobacter sp nov SCSIO 52915 isolated from a deep-sea sediment in the South China Sea.</title>
        <authorList>
            <person name="Chen R.W."/>
        </authorList>
    </citation>
    <scope>NUCLEOTIDE SEQUENCE [LARGE SCALE GENOMIC DNA]</scope>
    <source>
        <strain evidence="2 3">SCSIO 52915</strain>
    </source>
</reference>
<evidence type="ECO:0000313" key="3">
    <source>
        <dbReference type="Proteomes" id="UP000502706"/>
    </source>
</evidence>
<dbReference type="RefSeq" id="WP_166395439.1">
    <property type="nucleotide sequence ID" value="NZ_CP045121.1"/>
</dbReference>
<dbReference type="Proteomes" id="UP000502706">
    <property type="component" value="Chromosome"/>
</dbReference>
<evidence type="ECO:0000313" key="2">
    <source>
        <dbReference type="EMBL" id="QIN77759.1"/>
    </source>
</evidence>
<dbReference type="EMBL" id="CP045121">
    <property type="protein sequence ID" value="QIN77759.1"/>
    <property type="molecule type" value="Genomic_DNA"/>
</dbReference>